<feature type="domain" description="Heterokaryon incompatibility" evidence="1">
    <location>
        <begin position="223"/>
        <end position="372"/>
    </location>
</feature>
<evidence type="ECO:0000259" key="1">
    <source>
        <dbReference type="Pfam" id="PF06985"/>
    </source>
</evidence>
<reference evidence="2" key="1">
    <citation type="submission" date="2021-03" db="EMBL/GenBank/DDBJ databases">
        <title>Revisited historic fungal species revealed as producer of novel bioactive compounds through whole genome sequencing and comparative genomics.</title>
        <authorList>
            <person name="Vignolle G.A."/>
            <person name="Hochenegger N."/>
            <person name="Mach R.L."/>
            <person name="Mach-Aigner A.R."/>
            <person name="Javad Rahimi M."/>
            <person name="Salim K.A."/>
            <person name="Chan C.M."/>
            <person name="Lim L.B.L."/>
            <person name="Cai F."/>
            <person name="Druzhinina I.S."/>
            <person name="U'Ren J.M."/>
            <person name="Derntl C."/>
        </authorList>
    </citation>
    <scope>NUCLEOTIDE SEQUENCE</scope>
    <source>
        <strain evidence="2">TUCIM 5799</strain>
    </source>
</reference>
<dbReference type="AlphaFoldDB" id="A0A9P9WEG4"/>
<dbReference type="PANTHER" id="PTHR33112">
    <property type="entry name" value="DOMAIN PROTEIN, PUTATIVE-RELATED"/>
    <property type="match status" value="1"/>
</dbReference>
<keyword evidence="3" id="KW-1185">Reference proteome</keyword>
<accession>A0A9P9WEG4</accession>
<sequence length="728" mass="83039">MLDLGQFHSCKYCQGFNIDVDKHSPKANHGTFRGPEPDIFGNPQTTIFFDRSLSDVLEGSVRGCEFCEWLDEDWRTNFGDRYTQLRSCAQYSQICAETYSRSLIDRLPLDDIEYFGLWENELPSSQIGGRCHVRTRAQIEVFTTKDDLAANFIWNRPINREPGSQKNLELARNWLDECRTSHPDCGSILEQRYMPTRALKLNSQAKSLEATVHLVIRPPVEPYVALSYCWGGDQLHKTTKAKIESGNFSIDVRGLPSCLRDAIKTTMSLGLHWLWVDSLCIIQDDISDKMIEIDQMPSIYANALVTLSASKYAAVASGFLEPIDYVKNTSMTVKLPFRCPDLEDMHGNAYAMVMPDSRAIDPIHLRAWTLQERYLAPRVLEFSSLQMRWVCNYTVPDEKQGYSDGWKRGQNPEDSGIVTAMSYQDIVKQIESLRKHPALECSIGDDLRGFWEAIVHTYTARNMTDSTDRSLAISGMGKALSALYPDKYLAGLWRRSMPSQLCWTIATPENVYSPGSVPRGKRTLHPRPWRYQGPSWSWTAVNGTVDVMLGRACDKDCRAQLLDAYIELVEQKAEHGAVKCGILTLKGRMRRVMCEEVAPIDEYGAFVREYSSNPEDTTNQFMHLTRLLFDCLDPPGTVESEIFLFEIGNCVSLKRRGPVGLVLQRCPGRPQRFTRLGVFRISKEFAGRIPQNIIAEDFRNLINQPWEQHLENELKWFDDIEPTVIQVE</sequence>
<dbReference type="PANTHER" id="PTHR33112:SF16">
    <property type="entry name" value="HETEROKARYON INCOMPATIBILITY DOMAIN-CONTAINING PROTEIN"/>
    <property type="match status" value="1"/>
</dbReference>
<organism evidence="2 3">
    <name type="scientific">Neoarthrinium moseri</name>
    <dbReference type="NCBI Taxonomy" id="1658444"/>
    <lineage>
        <taxon>Eukaryota</taxon>
        <taxon>Fungi</taxon>
        <taxon>Dikarya</taxon>
        <taxon>Ascomycota</taxon>
        <taxon>Pezizomycotina</taxon>
        <taxon>Sordariomycetes</taxon>
        <taxon>Xylariomycetidae</taxon>
        <taxon>Amphisphaeriales</taxon>
        <taxon>Apiosporaceae</taxon>
        <taxon>Neoarthrinium</taxon>
    </lineage>
</organism>
<gene>
    <name evidence="2" type="ORF">JX265_010350</name>
</gene>
<dbReference type="EMBL" id="JAFIMR010000034">
    <property type="protein sequence ID" value="KAI1859347.1"/>
    <property type="molecule type" value="Genomic_DNA"/>
</dbReference>
<proteinExistence type="predicted"/>
<dbReference type="Pfam" id="PF06985">
    <property type="entry name" value="HET"/>
    <property type="match status" value="1"/>
</dbReference>
<evidence type="ECO:0000313" key="3">
    <source>
        <dbReference type="Proteomes" id="UP000829685"/>
    </source>
</evidence>
<name>A0A9P9WEG4_9PEZI</name>
<dbReference type="Proteomes" id="UP000829685">
    <property type="component" value="Unassembled WGS sequence"/>
</dbReference>
<evidence type="ECO:0000313" key="2">
    <source>
        <dbReference type="EMBL" id="KAI1859347.1"/>
    </source>
</evidence>
<comment type="caution">
    <text evidence="2">The sequence shown here is derived from an EMBL/GenBank/DDBJ whole genome shotgun (WGS) entry which is preliminary data.</text>
</comment>
<protein>
    <recommendedName>
        <fullName evidence="1">Heterokaryon incompatibility domain-containing protein</fullName>
    </recommendedName>
</protein>
<dbReference type="InterPro" id="IPR010730">
    <property type="entry name" value="HET"/>
</dbReference>